<evidence type="ECO:0000313" key="1">
    <source>
        <dbReference type="EMBL" id="GAG37963.1"/>
    </source>
</evidence>
<evidence type="ECO:0008006" key="2">
    <source>
        <dbReference type="Google" id="ProtNLM"/>
    </source>
</evidence>
<reference evidence="1" key="1">
    <citation type="journal article" date="2014" name="Front. Microbiol.">
        <title>High frequency of phylogenetically diverse reductive dehalogenase-homologous genes in deep subseafloor sedimentary metagenomes.</title>
        <authorList>
            <person name="Kawai M."/>
            <person name="Futagami T."/>
            <person name="Toyoda A."/>
            <person name="Takaki Y."/>
            <person name="Nishi S."/>
            <person name="Hori S."/>
            <person name="Arai W."/>
            <person name="Tsubouchi T."/>
            <person name="Morono Y."/>
            <person name="Uchiyama I."/>
            <person name="Ito T."/>
            <person name="Fujiyama A."/>
            <person name="Inagaki F."/>
            <person name="Takami H."/>
        </authorList>
    </citation>
    <scope>NUCLEOTIDE SEQUENCE</scope>
    <source>
        <strain evidence="1">Expedition CK06-06</strain>
    </source>
</reference>
<dbReference type="InterPro" id="IPR041881">
    <property type="entry name" value="PqqD_sf"/>
</dbReference>
<dbReference type="Gene3D" id="1.10.10.1150">
    <property type="entry name" value="Coenzyme PQQ synthesis protein D (PqqD)"/>
    <property type="match status" value="1"/>
</dbReference>
<comment type="caution">
    <text evidence="1">The sequence shown here is derived from an EMBL/GenBank/DDBJ whole genome shotgun (WGS) entry which is preliminary data.</text>
</comment>
<accession>X0XMW7</accession>
<sequence>MSEREGPGPEPGLNTRVKRLAGIAWRIVDEEAVLVNVKQDEVIHLDPVGSFIWSKMDGQAPMQEIADAVVEEFEVDLETALEDALVFARRLLEQGAAEVVELE</sequence>
<gene>
    <name evidence="1" type="ORF">S01H1_69185</name>
</gene>
<dbReference type="Pfam" id="PF05402">
    <property type="entry name" value="PqqD"/>
    <property type="match status" value="1"/>
</dbReference>
<dbReference type="InterPro" id="IPR008792">
    <property type="entry name" value="PQQD"/>
</dbReference>
<organism evidence="1">
    <name type="scientific">marine sediment metagenome</name>
    <dbReference type="NCBI Taxonomy" id="412755"/>
    <lineage>
        <taxon>unclassified sequences</taxon>
        <taxon>metagenomes</taxon>
        <taxon>ecological metagenomes</taxon>
    </lineage>
</organism>
<dbReference type="AlphaFoldDB" id="X0XMW7"/>
<protein>
    <recommendedName>
        <fullName evidence="2">PqqD family protein</fullName>
    </recommendedName>
</protein>
<dbReference type="EMBL" id="BARS01045915">
    <property type="protein sequence ID" value="GAG37963.1"/>
    <property type="molecule type" value="Genomic_DNA"/>
</dbReference>
<name>X0XMW7_9ZZZZ</name>
<proteinExistence type="predicted"/>